<dbReference type="EMBL" id="GAKP01017135">
    <property type="protein sequence ID" value="JAC41817.1"/>
    <property type="molecule type" value="Transcribed_RNA"/>
</dbReference>
<dbReference type="EMBL" id="GAKP01017137">
    <property type="protein sequence ID" value="JAC41815.1"/>
    <property type="molecule type" value="Transcribed_RNA"/>
</dbReference>
<name>A0A034VJ49_BACDO</name>
<proteinExistence type="predicted"/>
<dbReference type="EMBL" id="GAKP01017133">
    <property type="protein sequence ID" value="JAC41819.1"/>
    <property type="molecule type" value="Transcribed_RNA"/>
</dbReference>
<reference evidence="2" key="1">
    <citation type="journal article" date="2014" name="BMC Genomics">
        <title>Characterizing the developmental transcriptome of the oriental fruit fly, Bactrocera dorsalis (Diptera: Tephritidae) through comparative genomic analysis with Drosophila melanogaster utilizing modENCODE datasets.</title>
        <authorList>
            <person name="Geib S.M."/>
            <person name="Calla B."/>
            <person name="Hall B."/>
            <person name="Hou S."/>
            <person name="Manoukis N.C."/>
        </authorList>
    </citation>
    <scope>NUCLEOTIDE SEQUENCE</scope>
    <source>
        <strain evidence="2">Punador</strain>
    </source>
</reference>
<dbReference type="EMBL" id="GAKP01017125">
    <property type="protein sequence ID" value="JAC41827.1"/>
    <property type="molecule type" value="Transcribed_RNA"/>
</dbReference>
<organism evidence="2">
    <name type="scientific">Bactrocera dorsalis</name>
    <name type="common">Oriental fruit fly</name>
    <name type="synonym">Dacus dorsalis</name>
    <dbReference type="NCBI Taxonomy" id="27457"/>
    <lineage>
        <taxon>Eukaryota</taxon>
        <taxon>Metazoa</taxon>
        <taxon>Ecdysozoa</taxon>
        <taxon>Arthropoda</taxon>
        <taxon>Hexapoda</taxon>
        <taxon>Insecta</taxon>
        <taxon>Pterygota</taxon>
        <taxon>Neoptera</taxon>
        <taxon>Endopterygota</taxon>
        <taxon>Diptera</taxon>
        <taxon>Brachycera</taxon>
        <taxon>Muscomorpha</taxon>
        <taxon>Tephritoidea</taxon>
        <taxon>Tephritidae</taxon>
        <taxon>Bactrocera</taxon>
        <taxon>Bactrocera</taxon>
    </lineage>
</organism>
<feature type="region of interest" description="Disordered" evidence="1">
    <location>
        <begin position="1"/>
        <end position="55"/>
    </location>
</feature>
<dbReference type="EMBL" id="GAKP01017129">
    <property type="protein sequence ID" value="JAC41823.1"/>
    <property type="molecule type" value="Transcribed_RNA"/>
</dbReference>
<dbReference type="AlphaFoldDB" id="A0A034VJ49"/>
<accession>A0A034VJ49</accession>
<dbReference type="EMBL" id="GAKP01017127">
    <property type="protein sequence ID" value="JAC41825.1"/>
    <property type="molecule type" value="Transcribed_RNA"/>
</dbReference>
<evidence type="ECO:0000313" key="2">
    <source>
        <dbReference type="EMBL" id="JAC41825.1"/>
    </source>
</evidence>
<sequence length="115" mass="12769">MWRELTAPIMDAKRPTPTPPPGPGPDTPEPPLLSADDVTAPAPPPPSATFNEDTTAPHTVDWTVRHSARVFSGQLDSCSFSSLNRSKIYSLKEQILKYYFVYCSCDFEQCQLNII</sequence>
<dbReference type="EMBL" id="GAKP01017131">
    <property type="protein sequence ID" value="JAC41821.1"/>
    <property type="molecule type" value="Transcribed_RNA"/>
</dbReference>
<protein>
    <submittedName>
        <fullName evidence="2">Uncharacterized protein</fullName>
    </submittedName>
</protein>
<feature type="compositionally biased region" description="Pro residues" evidence="1">
    <location>
        <begin position="16"/>
        <end position="31"/>
    </location>
</feature>
<evidence type="ECO:0000256" key="1">
    <source>
        <dbReference type="SAM" id="MobiDB-lite"/>
    </source>
</evidence>